<reference evidence="12 13" key="1">
    <citation type="journal article" date="2016" name="Nat. Commun.">
        <title>Thousands of microbial genomes shed light on interconnected biogeochemical processes in an aquifer system.</title>
        <authorList>
            <person name="Anantharaman K."/>
            <person name="Brown C.T."/>
            <person name="Hug L.A."/>
            <person name="Sharon I."/>
            <person name="Castelle C.J."/>
            <person name="Probst A.J."/>
            <person name="Thomas B.C."/>
            <person name="Singh A."/>
            <person name="Wilkins M.J."/>
            <person name="Karaoz U."/>
            <person name="Brodie E.L."/>
            <person name="Williams K.H."/>
            <person name="Hubbard S.S."/>
            <person name="Banfield J.F."/>
        </authorList>
    </citation>
    <scope>NUCLEOTIDE SEQUENCE [LARGE SCALE GENOMIC DNA]</scope>
</reference>
<dbReference type="Proteomes" id="UP000177954">
    <property type="component" value="Unassembled WGS sequence"/>
</dbReference>
<keyword evidence="5" id="KW-0547">Nucleotide-binding</keyword>
<dbReference type="GO" id="GO:0005391">
    <property type="term" value="F:P-type sodium:potassium-exchanging transporter activity"/>
    <property type="evidence" value="ECO:0007669"/>
    <property type="project" value="TreeGrafter"/>
</dbReference>
<accession>A0A1G2GXQ0</accession>
<comment type="subcellular location">
    <subcellularLocation>
        <location evidence="1">Cell membrane</location>
        <topology evidence="1">Multi-pass membrane protein</topology>
    </subcellularLocation>
</comment>
<dbReference type="Pfam" id="PF00702">
    <property type="entry name" value="Hydrolase"/>
    <property type="match status" value="1"/>
</dbReference>
<evidence type="ECO:0000256" key="8">
    <source>
        <dbReference type="ARBA" id="ARBA00022989"/>
    </source>
</evidence>
<dbReference type="InterPro" id="IPR044492">
    <property type="entry name" value="P_typ_ATPase_HD_dom"/>
</dbReference>
<dbReference type="PROSITE" id="PS00154">
    <property type="entry name" value="ATPASE_E1_E2"/>
    <property type="match status" value="1"/>
</dbReference>
<dbReference type="Gene3D" id="3.40.1110.10">
    <property type="entry name" value="Calcium-transporting ATPase, cytoplasmic domain N"/>
    <property type="match status" value="2"/>
</dbReference>
<dbReference type="AlphaFoldDB" id="A0A1G2GXQ0"/>
<keyword evidence="7" id="KW-1278">Translocase</keyword>
<dbReference type="SUPFAM" id="SSF56784">
    <property type="entry name" value="HAD-like"/>
    <property type="match status" value="1"/>
</dbReference>
<organism evidence="12 13">
    <name type="scientific">Candidatus Ryanbacteria bacterium RIFCSPLOWO2_02_FULL_47_14</name>
    <dbReference type="NCBI Taxonomy" id="1802129"/>
    <lineage>
        <taxon>Bacteria</taxon>
        <taxon>Candidatus Ryaniibacteriota</taxon>
    </lineage>
</organism>
<keyword evidence="3" id="KW-1003">Cell membrane</keyword>
<evidence type="ECO:0000256" key="2">
    <source>
        <dbReference type="ARBA" id="ARBA00005675"/>
    </source>
</evidence>
<name>A0A1G2GXQ0_9BACT</name>
<dbReference type="SUPFAM" id="SSF81653">
    <property type="entry name" value="Calcium ATPase, transduction domain A"/>
    <property type="match status" value="1"/>
</dbReference>
<feature type="transmembrane region" description="Helical" evidence="10">
    <location>
        <begin position="245"/>
        <end position="263"/>
    </location>
</feature>
<evidence type="ECO:0000256" key="5">
    <source>
        <dbReference type="ARBA" id="ARBA00022741"/>
    </source>
</evidence>
<dbReference type="InterPro" id="IPR036412">
    <property type="entry name" value="HAD-like_sf"/>
</dbReference>
<dbReference type="STRING" id="1802129.A3J04_02905"/>
<feature type="transmembrane region" description="Helical" evidence="10">
    <location>
        <begin position="797"/>
        <end position="819"/>
    </location>
</feature>
<feature type="transmembrane region" description="Helical" evidence="10">
    <location>
        <begin position="275"/>
        <end position="297"/>
    </location>
</feature>
<dbReference type="SFLD" id="SFLDF00027">
    <property type="entry name" value="p-type_atpase"/>
    <property type="match status" value="1"/>
</dbReference>
<evidence type="ECO:0000256" key="6">
    <source>
        <dbReference type="ARBA" id="ARBA00022840"/>
    </source>
</evidence>
<evidence type="ECO:0000256" key="10">
    <source>
        <dbReference type="SAM" id="Phobius"/>
    </source>
</evidence>
<keyword evidence="8 10" id="KW-1133">Transmembrane helix</keyword>
<dbReference type="PRINTS" id="PR00120">
    <property type="entry name" value="HATPASE"/>
</dbReference>
<dbReference type="InterPro" id="IPR004014">
    <property type="entry name" value="ATPase_P-typ_cation-transptr_N"/>
</dbReference>
<dbReference type="Pfam" id="PF00690">
    <property type="entry name" value="Cation_ATPase_N"/>
    <property type="match status" value="1"/>
</dbReference>
<keyword evidence="4 10" id="KW-0812">Transmembrane</keyword>
<evidence type="ECO:0000313" key="13">
    <source>
        <dbReference type="Proteomes" id="UP000177954"/>
    </source>
</evidence>
<sequence length="865" mass="95054">MTELWYAKSLFDIQKRFGVDPSRGLSLDEARKRIEEYGLNILPAGKKIPWWKLFFGQFANPLIIILLVAAALTFLINEYIDLAVILLAVFVNVSIGFLQEFRSNQIFEKLQKLVMVSARVLRAGRIVELDMAQLVPGDVIFLHHDMKVPADARLISAKNLLVNEAIITGESSAVSKNPGELAGTLAVGDRSNTIHMGTVIERGEGSAIVVATGEDTEIGKIAQLTFGVEDEKTPLQERLAKLGKILAFFMTFFSGIIFIFGLVEQKTFVEMFTVAVAVAVAAIPEGLPAALSVVLAVSASRILRKRGLVKKLIGAETLGSTTVIVTDKTGTLTKGTMVVERMLLARDEKRAARAMALASDVTFVGGFPKGEATDRAKVEYFQKLGGDMDKELSQFPRVAFFPFDQAKKILASFHRSERAKAAGKVFVSGAPETILALSRMTIADRKKVIAEVERSASQGFRLIAVAEGLLKDPDHLDLKNENILEKQLKNLLFLGIAAIRDPIREDVRESITLARKAGIRVIMATGDHKLTALAIGRELGFLGGPDSVLTGPEIDVLKEEDIVRCFKKIEIFSRVNPEHKMKLINTLREQGEVVAMTGDGVNDAPALKAADIGIALGSGSDVTKETADLVLLDDSFSIITSAIREGRIAFDNIRKVALFLLSNSFTEIIIILASLVFRTGILPITAVQILWANLVEDTFPNFALAFEPGERDIMERKPLKRREAILDRQALSIIFVVGILSDLLLTGLFFYLLAYSSFTPEHIQTLVFALLASNSLFIVFAVKSYRTSLLRTRILDNWYLIFAVAVGFLLLAGAVYAPFLQRFLGTVRLSPLEVFIIFAAGFGQVGLIELVKLFFRPTFAKEKFA</sequence>
<evidence type="ECO:0000256" key="9">
    <source>
        <dbReference type="ARBA" id="ARBA00023136"/>
    </source>
</evidence>
<dbReference type="GO" id="GO:0030007">
    <property type="term" value="P:intracellular potassium ion homeostasis"/>
    <property type="evidence" value="ECO:0007669"/>
    <property type="project" value="TreeGrafter"/>
</dbReference>
<feature type="domain" description="Cation-transporting P-type ATPase N-terminal" evidence="11">
    <location>
        <begin position="4"/>
        <end position="78"/>
    </location>
</feature>
<dbReference type="InterPro" id="IPR006068">
    <property type="entry name" value="ATPase_P-typ_cation-transptr_C"/>
</dbReference>
<dbReference type="InterPro" id="IPR023299">
    <property type="entry name" value="ATPase_P-typ_cyto_dom_N"/>
</dbReference>
<proteinExistence type="inferred from homology"/>
<dbReference type="Pfam" id="PF00122">
    <property type="entry name" value="E1-E2_ATPase"/>
    <property type="match status" value="1"/>
</dbReference>
<dbReference type="InterPro" id="IPR001757">
    <property type="entry name" value="P_typ_ATPase"/>
</dbReference>
<dbReference type="InterPro" id="IPR023214">
    <property type="entry name" value="HAD_sf"/>
</dbReference>
<dbReference type="InterPro" id="IPR018303">
    <property type="entry name" value="ATPase_P-typ_P_site"/>
</dbReference>
<dbReference type="GO" id="GO:0005886">
    <property type="term" value="C:plasma membrane"/>
    <property type="evidence" value="ECO:0007669"/>
    <property type="project" value="UniProtKB-SubCell"/>
</dbReference>
<dbReference type="SMART" id="SM00831">
    <property type="entry name" value="Cation_ATPase_N"/>
    <property type="match status" value="1"/>
</dbReference>
<dbReference type="Pfam" id="PF00689">
    <property type="entry name" value="Cation_ATPase_C"/>
    <property type="match status" value="1"/>
</dbReference>
<dbReference type="InterPro" id="IPR050510">
    <property type="entry name" value="Cation_transp_ATPase_P-type"/>
</dbReference>
<comment type="caution">
    <text evidence="12">The sequence shown here is derived from an EMBL/GenBank/DDBJ whole genome shotgun (WGS) entry which is preliminary data.</text>
</comment>
<dbReference type="GO" id="GO:0016887">
    <property type="term" value="F:ATP hydrolysis activity"/>
    <property type="evidence" value="ECO:0007669"/>
    <property type="project" value="InterPro"/>
</dbReference>
<dbReference type="Gene3D" id="3.40.50.1000">
    <property type="entry name" value="HAD superfamily/HAD-like"/>
    <property type="match status" value="2"/>
</dbReference>
<gene>
    <name evidence="12" type="ORF">A3J04_02905</name>
</gene>
<dbReference type="SFLD" id="SFLDG00002">
    <property type="entry name" value="C1.7:_P-type_atpase_like"/>
    <property type="match status" value="1"/>
</dbReference>
<dbReference type="GO" id="GO:1990573">
    <property type="term" value="P:potassium ion import across plasma membrane"/>
    <property type="evidence" value="ECO:0007669"/>
    <property type="project" value="TreeGrafter"/>
</dbReference>
<keyword evidence="6" id="KW-0067">ATP-binding</keyword>
<dbReference type="GO" id="GO:0005524">
    <property type="term" value="F:ATP binding"/>
    <property type="evidence" value="ECO:0007669"/>
    <property type="project" value="UniProtKB-KW"/>
</dbReference>
<feature type="transmembrane region" description="Helical" evidence="10">
    <location>
        <begin position="53"/>
        <end position="76"/>
    </location>
</feature>
<dbReference type="PANTHER" id="PTHR43294:SF21">
    <property type="entry name" value="CATION TRANSPORTING ATPASE"/>
    <property type="match status" value="1"/>
</dbReference>
<dbReference type="GO" id="GO:1902600">
    <property type="term" value="P:proton transmembrane transport"/>
    <property type="evidence" value="ECO:0007669"/>
    <property type="project" value="TreeGrafter"/>
</dbReference>
<dbReference type="GO" id="GO:0036376">
    <property type="term" value="P:sodium ion export across plasma membrane"/>
    <property type="evidence" value="ECO:0007669"/>
    <property type="project" value="TreeGrafter"/>
</dbReference>
<evidence type="ECO:0000259" key="11">
    <source>
        <dbReference type="SMART" id="SM00831"/>
    </source>
</evidence>
<evidence type="ECO:0000256" key="4">
    <source>
        <dbReference type="ARBA" id="ARBA00022692"/>
    </source>
</evidence>
<dbReference type="InterPro" id="IPR059000">
    <property type="entry name" value="ATPase_P-type_domA"/>
</dbReference>
<dbReference type="InterPro" id="IPR008250">
    <property type="entry name" value="ATPase_P-typ_transduc_dom_A_sf"/>
</dbReference>
<feature type="transmembrane region" description="Helical" evidence="10">
    <location>
        <begin position="834"/>
        <end position="855"/>
    </location>
</feature>
<dbReference type="SFLD" id="SFLDS00003">
    <property type="entry name" value="Haloacid_Dehalogenase"/>
    <property type="match status" value="1"/>
</dbReference>
<dbReference type="Gene3D" id="2.70.150.10">
    <property type="entry name" value="Calcium-transporting ATPase, cytoplasmic transduction domain A"/>
    <property type="match status" value="1"/>
</dbReference>
<feature type="transmembrane region" description="Helical" evidence="10">
    <location>
        <begin position="766"/>
        <end position="785"/>
    </location>
</feature>
<evidence type="ECO:0000256" key="7">
    <source>
        <dbReference type="ARBA" id="ARBA00022967"/>
    </source>
</evidence>
<evidence type="ECO:0000256" key="1">
    <source>
        <dbReference type="ARBA" id="ARBA00004651"/>
    </source>
</evidence>
<dbReference type="NCBIfam" id="TIGR01494">
    <property type="entry name" value="ATPase_P-type"/>
    <property type="match status" value="2"/>
</dbReference>
<feature type="transmembrane region" description="Helical" evidence="10">
    <location>
        <begin position="730"/>
        <end position="754"/>
    </location>
</feature>
<comment type="similarity">
    <text evidence="2">Belongs to the cation transport ATPase (P-type) (TC 3.A.3) family. Type IIA subfamily.</text>
</comment>
<evidence type="ECO:0000256" key="3">
    <source>
        <dbReference type="ARBA" id="ARBA00022475"/>
    </source>
</evidence>
<dbReference type="PANTHER" id="PTHR43294">
    <property type="entry name" value="SODIUM/POTASSIUM-TRANSPORTING ATPASE SUBUNIT ALPHA"/>
    <property type="match status" value="1"/>
</dbReference>
<evidence type="ECO:0000313" key="12">
    <source>
        <dbReference type="EMBL" id="OGZ54870.1"/>
    </source>
</evidence>
<dbReference type="PRINTS" id="PR00119">
    <property type="entry name" value="CATATPASE"/>
</dbReference>
<dbReference type="InterPro" id="IPR023298">
    <property type="entry name" value="ATPase_P-typ_TM_dom_sf"/>
</dbReference>
<keyword evidence="9 10" id="KW-0472">Membrane</keyword>
<dbReference type="EMBL" id="MHNZ01000042">
    <property type="protein sequence ID" value="OGZ54870.1"/>
    <property type="molecule type" value="Genomic_DNA"/>
</dbReference>
<dbReference type="SUPFAM" id="SSF81665">
    <property type="entry name" value="Calcium ATPase, transmembrane domain M"/>
    <property type="match status" value="1"/>
</dbReference>
<dbReference type="Gene3D" id="1.20.1110.10">
    <property type="entry name" value="Calcium-transporting ATPase, transmembrane domain"/>
    <property type="match status" value="3"/>
</dbReference>
<feature type="transmembrane region" description="Helical" evidence="10">
    <location>
        <begin position="82"/>
        <end position="101"/>
    </location>
</feature>
<dbReference type="GO" id="GO:0006883">
    <property type="term" value="P:intracellular sodium ion homeostasis"/>
    <property type="evidence" value="ECO:0007669"/>
    <property type="project" value="TreeGrafter"/>
</dbReference>
<protein>
    <recommendedName>
        <fullName evidence="11">Cation-transporting P-type ATPase N-terminal domain-containing protein</fullName>
    </recommendedName>
</protein>